<accession>A0A9D5CQL6</accession>
<keyword evidence="2" id="KW-1185">Reference proteome</keyword>
<dbReference type="OrthoDB" id="786292at2759"/>
<dbReference type="PANTHER" id="PTHR31635:SF196">
    <property type="entry name" value="REVERSE TRANSCRIPTASE DOMAIN-CONTAINING PROTEIN-RELATED"/>
    <property type="match status" value="1"/>
</dbReference>
<evidence type="ECO:0000313" key="2">
    <source>
        <dbReference type="Proteomes" id="UP001085076"/>
    </source>
</evidence>
<sequence>MEEEATHKREYEQIISEEEAYWRQRSRINWLQQGDQNTKFFHAVANQRRNTNWITQLHHEGSTVTEPTQISDIISRYFTDLFGREREVRYKTSWERLFIHKREVELNNLKEPFREEEIRRAINELGTDKAPGLDGFPMTFYKQGWNVIKEDMLRLFEDFFQGAANMERLNWAHILLIPKNEAPENIKDYRPISLINCSVKIISKVLANRLKGRSLKRRLFKIE</sequence>
<dbReference type="AlphaFoldDB" id="A0A9D5CQL6"/>
<dbReference type="Proteomes" id="UP001085076">
    <property type="component" value="Miscellaneous, Linkage group lg03"/>
</dbReference>
<gene>
    <name evidence="1" type="ORF">J5N97_013365</name>
</gene>
<reference evidence="1" key="2">
    <citation type="journal article" date="2022" name="Hortic Res">
        <title>The genome of Dioscorea zingiberensis sheds light on the biosynthesis, origin and evolution of the medicinally important diosgenin saponins.</title>
        <authorList>
            <person name="Li Y."/>
            <person name="Tan C."/>
            <person name="Li Z."/>
            <person name="Guo J."/>
            <person name="Li S."/>
            <person name="Chen X."/>
            <person name="Wang C."/>
            <person name="Dai X."/>
            <person name="Yang H."/>
            <person name="Song W."/>
            <person name="Hou L."/>
            <person name="Xu J."/>
            <person name="Tong Z."/>
            <person name="Xu A."/>
            <person name="Yuan X."/>
            <person name="Wang W."/>
            <person name="Yang Q."/>
            <person name="Chen L."/>
            <person name="Sun Z."/>
            <person name="Wang K."/>
            <person name="Pan B."/>
            <person name="Chen J."/>
            <person name="Bao Y."/>
            <person name="Liu F."/>
            <person name="Qi X."/>
            <person name="Gang D.R."/>
            <person name="Wen J."/>
            <person name="Li J."/>
        </authorList>
    </citation>
    <scope>NUCLEOTIDE SEQUENCE</scope>
    <source>
        <strain evidence="1">Dzin_1.0</strain>
    </source>
</reference>
<proteinExistence type="predicted"/>
<dbReference type="EMBL" id="JAGGNH010000003">
    <property type="protein sequence ID" value="KAJ0977891.1"/>
    <property type="molecule type" value="Genomic_DNA"/>
</dbReference>
<comment type="caution">
    <text evidence="1">The sequence shown here is derived from an EMBL/GenBank/DDBJ whole genome shotgun (WGS) entry which is preliminary data.</text>
</comment>
<reference evidence="1" key="1">
    <citation type="submission" date="2021-03" db="EMBL/GenBank/DDBJ databases">
        <authorList>
            <person name="Li Z."/>
            <person name="Yang C."/>
        </authorList>
    </citation>
    <scope>NUCLEOTIDE SEQUENCE</scope>
    <source>
        <strain evidence="1">Dzin_1.0</strain>
        <tissue evidence="1">Leaf</tissue>
    </source>
</reference>
<name>A0A9D5CQL6_9LILI</name>
<evidence type="ECO:0000313" key="1">
    <source>
        <dbReference type="EMBL" id="KAJ0977891.1"/>
    </source>
</evidence>
<protein>
    <submittedName>
        <fullName evidence="1">Uncharacterized protein</fullName>
    </submittedName>
</protein>
<organism evidence="1 2">
    <name type="scientific">Dioscorea zingiberensis</name>
    <dbReference type="NCBI Taxonomy" id="325984"/>
    <lineage>
        <taxon>Eukaryota</taxon>
        <taxon>Viridiplantae</taxon>
        <taxon>Streptophyta</taxon>
        <taxon>Embryophyta</taxon>
        <taxon>Tracheophyta</taxon>
        <taxon>Spermatophyta</taxon>
        <taxon>Magnoliopsida</taxon>
        <taxon>Liliopsida</taxon>
        <taxon>Dioscoreales</taxon>
        <taxon>Dioscoreaceae</taxon>
        <taxon>Dioscorea</taxon>
    </lineage>
</organism>
<dbReference type="PANTHER" id="PTHR31635">
    <property type="entry name" value="REVERSE TRANSCRIPTASE DOMAIN-CONTAINING PROTEIN-RELATED"/>
    <property type="match status" value="1"/>
</dbReference>